<reference evidence="8" key="1">
    <citation type="journal article" date="2019" name="Int. J. Syst. Evol. Microbiol.">
        <title>The Global Catalogue of Microorganisms (GCM) 10K type strain sequencing project: providing services to taxonomists for standard genome sequencing and annotation.</title>
        <authorList>
            <consortium name="The Broad Institute Genomics Platform"/>
            <consortium name="The Broad Institute Genome Sequencing Center for Infectious Disease"/>
            <person name="Wu L."/>
            <person name="Ma J."/>
        </authorList>
    </citation>
    <scope>NUCLEOTIDE SEQUENCE [LARGE SCALE GENOMIC DNA]</scope>
    <source>
        <strain evidence="8">KCTC 23701</strain>
    </source>
</reference>
<comment type="caution">
    <text evidence="7">The sequence shown here is derived from an EMBL/GenBank/DDBJ whole genome shotgun (WGS) entry which is preliminary data.</text>
</comment>
<evidence type="ECO:0000256" key="3">
    <source>
        <dbReference type="ARBA" id="ARBA00023152"/>
    </source>
</evidence>
<evidence type="ECO:0000313" key="8">
    <source>
        <dbReference type="Proteomes" id="UP000604737"/>
    </source>
</evidence>
<feature type="domain" description="SIS" evidence="6">
    <location>
        <begin position="122"/>
        <end position="262"/>
    </location>
</feature>
<evidence type="ECO:0000259" key="6">
    <source>
        <dbReference type="PROSITE" id="PS51464"/>
    </source>
</evidence>
<dbReference type="EMBL" id="BMYO01000008">
    <property type="protein sequence ID" value="GHD67191.1"/>
    <property type="molecule type" value="Genomic_DNA"/>
</dbReference>
<keyword evidence="2" id="KW-0238">DNA-binding</keyword>
<evidence type="ECO:0000256" key="1">
    <source>
        <dbReference type="ARBA" id="ARBA00023015"/>
    </source>
</evidence>
<keyword evidence="1" id="KW-0805">Transcription regulation</keyword>
<dbReference type="SUPFAM" id="SSF46689">
    <property type="entry name" value="Homeodomain-like"/>
    <property type="match status" value="1"/>
</dbReference>
<keyword evidence="8" id="KW-1185">Reference proteome</keyword>
<dbReference type="InterPro" id="IPR000281">
    <property type="entry name" value="HTH_RpiR"/>
</dbReference>
<dbReference type="PROSITE" id="PS51071">
    <property type="entry name" value="HTH_RPIR"/>
    <property type="match status" value="1"/>
</dbReference>
<dbReference type="Pfam" id="PF01380">
    <property type="entry name" value="SIS"/>
    <property type="match status" value="1"/>
</dbReference>
<organism evidence="7 8">
    <name type="scientific">Jeongeupia chitinilytica</name>
    <dbReference type="NCBI Taxonomy" id="1041641"/>
    <lineage>
        <taxon>Bacteria</taxon>
        <taxon>Pseudomonadati</taxon>
        <taxon>Pseudomonadota</taxon>
        <taxon>Betaproteobacteria</taxon>
        <taxon>Neisseriales</taxon>
        <taxon>Chitinibacteraceae</taxon>
        <taxon>Jeongeupia</taxon>
    </lineage>
</organism>
<gene>
    <name evidence="7" type="ORF">GCM10007350_30550</name>
</gene>
<proteinExistence type="predicted"/>
<dbReference type="Gene3D" id="3.40.50.10490">
    <property type="entry name" value="Glucose-6-phosphate isomerase like protein, domain 1"/>
    <property type="match status" value="1"/>
</dbReference>
<sequence length="290" mass="31357">MTVSDIVFQIRSRYDQLSGTEQKVADAVLADLAFAASASINELAERAGVSIATISRFAKVAGCDDVRDLKLRLAQAGAIGARFLADQGGGEDNVFYNRICADIEAALHQSLAHFSEAQFRAAAALVDKARMTCVAGFGGASTMLGDELQFRLARLGYPVSAYHDPVLLRMLATTLSERDVLLLLSVSGVTPELLEVADIARQYGAKVVAITAPDSPLGERADVLLPFHVDETDFIYKPSASRYGMMLVIDVLATELALMHKAHSKEMLRRLKLVLDDYRGGGDRRLPLGD</sequence>
<dbReference type="RefSeq" id="WP_189461767.1">
    <property type="nucleotide sequence ID" value="NZ_BMYO01000008.1"/>
</dbReference>
<name>A0ABQ3H2M6_9NEIS</name>
<dbReference type="Gene3D" id="1.10.10.10">
    <property type="entry name" value="Winged helix-like DNA-binding domain superfamily/Winged helix DNA-binding domain"/>
    <property type="match status" value="1"/>
</dbReference>
<dbReference type="SUPFAM" id="SSF53697">
    <property type="entry name" value="SIS domain"/>
    <property type="match status" value="1"/>
</dbReference>
<keyword evidence="3" id="KW-0324">Glycolysis</keyword>
<protein>
    <submittedName>
        <fullName evidence="7">RpiR family transcriptional regulator</fullName>
    </submittedName>
</protein>
<dbReference type="PANTHER" id="PTHR30514">
    <property type="entry name" value="GLUCOKINASE"/>
    <property type="match status" value="1"/>
</dbReference>
<dbReference type="Proteomes" id="UP000604737">
    <property type="component" value="Unassembled WGS sequence"/>
</dbReference>
<evidence type="ECO:0000256" key="2">
    <source>
        <dbReference type="ARBA" id="ARBA00023125"/>
    </source>
</evidence>
<dbReference type="InterPro" id="IPR047640">
    <property type="entry name" value="RpiR-like"/>
</dbReference>
<dbReference type="CDD" id="cd05013">
    <property type="entry name" value="SIS_RpiR"/>
    <property type="match status" value="1"/>
</dbReference>
<evidence type="ECO:0000259" key="5">
    <source>
        <dbReference type="PROSITE" id="PS51071"/>
    </source>
</evidence>
<dbReference type="Pfam" id="PF01418">
    <property type="entry name" value="HTH_6"/>
    <property type="match status" value="1"/>
</dbReference>
<feature type="domain" description="HTH rpiR-type" evidence="5">
    <location>
        <begin position="4"/>
        <end position="80"/>
    </location>
</feature>
<accession>A0ABQ3H2M6</accession>
<dbReference type="InterPro" id="IPR001347">
    <property type="entry name" value="SIS_dom"/>
</dbReference>
<dbReference type="InterPro" id="IPR036388">
    <property type="entry name" value="WH-like_DNA-bd_sf"/>
</dbReference>
<evidence type="ECO:0000313" key="7">
    <source>
        <dbReference type="EMBL" id="GHD67191.1"/>
    </source>
</evidence>
<dbReference type="InterPro" id="IPR046348">
    <property type="entry name" value="SIS_dom_sf"/>
</dbReference>
<dbReference type="InterPro" id="IPR009057">
    <property type="entry name" value="Homeodomain-like_sf"/>
</dbReference>
<dbReference type="InterPro" id="IPR035472">
    <property type="entry name" value="RpiR-like_SIS"/>
</dbReference>
<evidence type="ECO:0000256" key="4">
    <source>
        <dbReference type="ARBA" id="ARBA00023163"/>
    </source>
</evidence>
<keyword evidence="4" id="KW-0804">Transcription</keyword>
<dbReference type="PROSITE" id="PS51464">
    <property type="entry name" value="SIS"/>
    <property type="match status" value="1"/>
</dbReference>
<dbReference type="PANTHER" id="PTHR30514:SF1">
    <property type="entry name" value="HTH-TYPE TRANSCRIPTIONAL REGULATOR HEXR-RELATED"/>
    <property type="match status" value="1"/>
</dbReference>